<dbReference type="Proteomes" id="UP001331761">
    <property type="component" value="Unassembled WGS sequence"/>
</dbReference>
<evidence type="ECO:0000313" key="2">
    <source>
        <dbReference type="Proteomes" id="UP001331761"/>
    </source>
</evidence>
<dbReference type="EMBL" id="WIXE01023577">
    <property type="protein sequence ID" value="KAK5966357.1"/>
    <property type="molecule type" value="Genomic_DNA"/>
</dbReference>
<proteinExistence type="predicted"/>
<accession>A0AAN8F2N3</accession>
<reference evidence="1 2" key="1">
    <citation type="submission" date="2019-10" db="EMBL/GenBank/DDBJ databases">
        <title>Assembly and Annotation for the nematode Trichostrongylus colubriformis.</title>
        <authorList>
            <person name="Martin J."/>
        </authorList>
    </citation>
    <scope>NUCLEOTIDE SEQUENCE [LARGE SCALE GENOMIC DNA]</scope>
    <source>
        <strain evidence="1">G859</strain>
        <tissue evidence="1">Whole worm</tissue>
    </source>
</reference>
<evidence type="ECO:0000313" key="1">
    <source>
        <dbReference type="EMBL" id="KAK5966357.1"/>
    </source>
</evidence>
<organism evidence="1 2">
    <name type="scientific">Trichostrongylus colubriformis</name>
    <name type="common">Black scour worm</name>
    <dbReference type="NCBI Taxonomy" id="6319"/>
    <lineage>
        <taxon>Eukaryota</taxon>
        <taxon>Metazoa</taxon>
        <taxon>Ecdysozoa</taxon>
        <taxon>Nematoda</taxon>
        <taxon>Chromadorea</taxon>
        <taxon>Rhabditida</taxon>
        <taxon>Rhabditina</taxon>
        <taxon>Rhabditomorpha</taxon>
        <taxon>Strongyloidea</taxon>
        <taxon>Trichostrongylidae</taxon>
        <taxon>Trichostrongylus</taxon>
    </lineage>
</organism>
<dbReference type="AlphaFoldDB" id="A0AAN8F2N3"/>
<name>A0AAN8F2N3_TRICO</name>
<keyword evidence="2" id="KW-1185">Reference proteome</keyword>
<gene>
    <name evidence="1" type="ORF">GCK32_016685</name>
</gene>
<sequence>MMYRDGRARSMAIPTIGKVVHITMSNSWTCLLAFFAMLENLQ</sequence>
<comment type="caution">
    <text evidence="1">The sequence shown here is derived from an EMBL/GenBank/DDBJ whole genome shotgun (WGS) entry which is preliminary data.</text>
</comment>
<protein>
    <submittedName>
        <fullName evidence="1">Uncharacterized protein</fullName>
    </submittedName>
</protein>